<dbReference type="PROSITE" id="PS50157">
    <property type="entry name" value="ZINC_FINGER_C2H2_2"/>
    <property type="match status" value="3"/>
</dbReference>
<keyword evidence="4" id="KW-0862">Zinc</keyword>
<gene>
    <name evidence="7" type="ORF">INT43_003992</name>
</gene>
<evidence type="ECO:0000259" key="6">
    <source>
        <dbReference type="PROSITE" id="PS50157"/>
    </source>
</evidence>
<reference evidence="7" key="1">
    <citation type="submission" date="2020-12" db="EMBL/GenBank/DDBJ databases">
        <title>Metabolic potential, ecology and presence of endohyphal bacteria is reflected in genomic diversity of Mucoromycotina.</title>
        <authorList>
            <person name="Muszewska A."/>
            <person name="Okrasinska A."/>
            <person name="Steczkiewicz K."/>
            <person name="Drgas O."/>
            <person name="Orlowska M."/>
            <person name="Perlinska-Lenart U."/>
            <person name="Aleksandrzak-Piekarczyk T."/>
            <person name="Szatraj K."/>
            <person name="Zielenkiewicz U."/>
            <person name="Pilsyk S."/>
            <person name="Malc E."/>
            <person name="Mieczkowski P."/>
            <person name="Kruszewska J.S."/>
            <person name="Biernat P."/>
            <person name="Pawlowska J."/>
        </authorList>
    </citation>
    <scope>NUCLEOTIDE SEQUENCE</scope>
    <source>
        <strain evidence="7">WA0000067209</strain>
    </source>
</reference>
<dbReference type="Proteomes" id="UP000654370">
    <property type="component" value="Unassembled WGS sequence"/>
</dbReference>
<name>A0A8H7UHN1_MORIS</name>
<dbReference type="FunFam" id="3.30.160.60:FF:000125">
    <property type="entry name" value="Putative zinc finger protein 143"/>
    <property type="match status" value="1"/>
</dbReference>
<dbReference type="GO" id="GO:0000981">
    <property type="term" value="F:DNA-binding transcription factor activity, RNA polymerase II-specific"/>
    <property type="evidence" value="ECO:0007669"/>
    <property type="project" value="UniProtKB-ARBA"/>
</dbReference>
<evidence type="ECO:0000313" key="7">
    <source>
        <dbReference type="EMBL" id="KAG2180203.1"/>
    </source>
</evidence>
<dbReference type="SMART" id="SM00355">
    <property type="entry name" value="ZnF_C2H2"/>
    <property type="match status" value="3"/>
</dbReference>
<protein>
    <recommendedName>
        <fullName evidence="6">C2H2-type domain-containing protein</fullName>
    </recommendedName>
</protein>
<evidence type="ECO:0000313" key="8">
    <source>
        <dbReference type="Proteomes" id="UP000654370"/>
    </source>
</evidence>
<dbReference type="Pfam" id="PF00096">
    <property type="entry name" value="zf-C2H2"/>
    <property type="match status" value="2"/>
</dbReference>
<dbReference type="Gene3D" id="3.30.160.60">
    <property type="entry name" value="Classic Zinc Finger"/>
    <property type="match status" value="3"/>
</dbReference>
<evidence type="ECO:0000256" key="1">
    <source>
        <dbReference type="ARBA" id="ARBA00022723"/>
    </source>
</evidence>
<dbReference type="InterPro" id="IPR013087">
    <property type="entry name" value="Znf_C2H2_type"/>
</dbReference>
<dbReference type="EMBL" id="JAEPQZ010000006">
    <property type="protein sequence ID" value="KAG2180203.1"/>
    <property type="molecule type" value="Genomic_DNA"/>
</dbReference>
<evidence type="ECO:0000256" key="4">
    <source>
        <dbReference type="ARBA" id="ARBA00022833"/>
    </source>
</evidence>
<keyword evidence="1" id="KW-0479">Metal-binding</keyword>
<feature type="domain" description="C2H2-type" evidence="6">
    <location>
        <begin position="306"/>
        <end position="333"/>
    </location>
</feature>
<evidence type="ECO:0000256" key="2">
    <source>
        <dbReference type="ARBA" id="ARBA00022737"/>
    </source>
</evidence>
<evidence type="ECO:0000256" key="5">
    <source>
        <dbReference type="PROSITE-ProRule" id="PRU00042"/>
    </source>
</evidence>
<dbReference type="PANTHER" id="PTHR23235">
    <property type="entry name" value="KRUEPPEL-LIKE TRANSCRIPTION FACTOR"/>
    <property type="match status" value="1"/>
</dbReference>
<dbReference type="FunFam" id="3.30.160.60:FF:000072">
    <property type="entry name" value="zinc finger protein 143 isoform X1"/>
    <property type="match status" value="1"/>
</dbReference>
<keyword evidence="3 5" id="KW-0863">Zinc-finger</keyword>
<proteinExistence type="predicted"/>
<dbReference type="FunFam" id="3.30.160.60:FF:000110">
    <property type="entry name" value="Zinc finger protein-like"/>
    <property type="match status" value="1"/>
</dbReference>
<dbReference type="SUPFAM" id="SSF57667">
    <property type="entry name" value="beta-beta-alpha zinc fingers"/>
    <property type="match status" value="3"/>
</dbReference>
<dbReference type="PANTHER" id="PTHR23235:SF120">
    <property type="entry name" value="KRUPPEL-LIKE FACTOR 15"/>
    <property type="match status" value="1"/>
</dbReference>
<accession>A0A8H7UHN1</accession>
<dbReference type="AlphaFoldDB" id="A0A8H7UHN1"/>
<evidence type="ECO:0000256" key="3">
    <source>
        <dbReference type="ARBA" id="ARBA00022771"/>
    </source>
</evidence>
<comment type="caution">
    <text evidence="7">The sequence shown here is derived from an EMBL/GenBank/DDBJ whole genome shotgun (WGS) entry which is preliminary data.</text>
</comment>
<keyword evidence="2" id="KW-0677">Repeat</keyword>
<organism evidence="7 8">
    <name type="scientific">Mortierella isabellina</name>
    <name type="common">Filamentous fungus</name>
    <name type="synonym">Umbelopsis isabellina</name>
    <dbReference type="NCBI Taxonomy" id="91625"/>
    <lineage>
        <taxon>Eukaryota</taxon>
        <taxon>Fungi</taxon>
        <taxon>Fungi incertae sedis</taxon>
        <taxon>Mucoromycota</taxon>
        <taxon>Mucoromycotina</taxon>
        <taxon>Umbelopsidomycetes</taxon>
        <taxon>Umbelopsidales</taxon>
        <taxon>Umbelopsidaceae</taxon>
        <taxon>Umbelopsis</taxon>
    </lineage>
</organism>
<keyword evidence="8" id="KW-1185">Reference proteome</keyword>
<dbReference type="GO" id="GO:0008270">
    <property type="term" value="F:zinc ion binding"/>
    <property type="evidence" value="ECO:0007669"/>
    <property type="project" value="UniProtKB-KW"/>
</dbReference>
<dbReference type="PROSITE" id="PS00028">
    <property type="entry name" value="ZINC_FINGER_C2H2_1"/>
    <property type="match status" value="2"/>
</dbReference>
<dbReference type="OrthoDB" id="8117402at2759"/>
<feature type="domain" description="C2H2-type" evidence="6">
    <location>
        <begin position="246"/>
        <end position="275"/>
    </location>
</feature>
<dbReference type="GO" id="GO:0000978">
    <property type="term" value="F:RNA polymerase II cis-regulatory region sequence-specific DNA binding"/>
    <property type="evidence" value="ECO:0007669"/>
    <property type="project" value="TreeGrafter"/>
</dbReference>
<sequence length="351" mass="39867">MFKSFVNIRDLEAGTAQHLEPGFSTELITAEDPLWPESTGHHQLQCTCQCNTHSRPLSQRTMWNLPESINQTHYMESQWAKDTTASFALTDYPSPVASPTCETYLHASSNMTKGEYDYYSKPDLTHYVILKMEEFQGLTDYGHNTTDGTAYGNMLATPDSFKDMTGAEIYGDEDPATPGLIPAMASPALTEKDMLQESSNREFLIYQGDNTLFKSSPPPPKDRQLIPETPNRQTYIKSTKSQPSTYKCDYPHCTATFTRPYNLKSHKRTHTNERPYACSHEGCNKAFARHHDRNRHTKLHMGLKPYSCPHCKKCFARQDALIRHSKIENAPCSQVVPAKKVPLKFKFLNGR</sequence>
<feature type="domain" description="C2H2-type" evidence="6">
    <location>
        <begin position="276"/>
        <end position="305"/>
    </location>
</feature>
<dbReference type="InterPro" id="IPR036236">
    <property type="entry name" value="Znf_C2H2_sf"/>
</dbReference>